<organism evidence="7 8">
    <name type="scientific">Bradymonas sediminis</name>
    <dbReference type="NCBI Taxonomy" id="1548548"/>
    <lineage>
        <taxon>Bacteria</taxon>
        <taxon>Deltaproteobacteria</taxon>
        <taxon>Bradymonadales</taxon>
        <taxon>Bradymonadaceae</taxon>
        <taxon>Bradymonas</taxon>
    </lineage>
</organism>
<sequence length="417" mass="45217">MSESKKPWNQSMPDEQFNLMRDIIAAPSPVGLEAAMTYGVLKPYFEKIAKDGWKVQQFKGSAGIVLDTHPGRDDMFSVMIIGHADKIRMQVRSIGEDGKIWINTDSFLPTTLIGHEVKLFSEDPEKPGSYRVIEGGTVEALGAIHFADAGLRSGDKGIKKEQIYLELQIHGENKKEQVEKLGIRSGDSIILNRPIKRGFSPDTFYGAYLDNGLGCFVTAETARLVAEAGGTDNIRLLFAIASYEEIGRFGSRVMVGEMKPDAIIAVDVNHDYVAAPGIGDKRFTPLEMGKGFTMSVGSIASERLNRFIETAALENDIPLQRDVCGRDTGTDGMAGVLASVDAAATSIGFPTRNMHTISEVGNTSDVLASIHVITLALQAMDAADDGKGSLRAEFENNHPRLDEAVSLGHQGGDKKED</sequence>
<feature type="compositionally biased region" description="Basic and acidic residues" evidence="6">
    <location>
        <begin position="390"/>
        <end position="403"/>
    </location>
</feature>
<gene>
    <name evidence="7" type="ORF">DN745_02200</name>
</gene>
<dbReference type="RefSeq" id="WP_111331763.1">
    <property type="nucleotide sequence ID" value="NZ_CP030032.1"/>
</dbReference>
<dbReference type="SUPFAM" id="SSF53187">
    <property type="entry name" value="Zn-dependent exopeptidases"/>
    <property type="match status" value="1"/>
</dbReference>
<keyword evidence="5" id="KW-0378">Hydrolase</keyword>
<reference evidence="7 8" key="1">
    <citation type="submission" date="2018-06" db="EMBL/GenBank/DDBJ databases">
        <title>Lujinxingia sediminis gen. nov. sp. nov., a new facultative anaerobic member of the class Deltaproteobacteria, and proposal of Lujinxingaceae fam. nov.</title>
        <authorList>
            <person name="Guo L.-Y."/>
            <person name="Li C.-M."/>
            <person name="Wang S."/>
            <person name="Du Z.-J."/>
        </authorList>
    </citation>
    <scope>NUCLEOTIDE SEQUENCE [LARGE SCALE GENOMIC DNA]</scope>
    <source>
        <strain evidence="7 8">FA350</strain>
    </source>
</reference>
<keyword evidence="3" id="KW-0645">Protease</keyword>
<evidence type="ECO:0000256" key="2">
    <source>
        <dbReference type="ARBA" id="ARBA00022438"/>
    </source>
</evidence>
<dbReference type="Pfam" id="PF05343">
    <property type="entry name" value="Peptidase_M42"/>
    <property type="match status" value="1"/>
</dbReference>
<evidence type="ECO:0000313" key="8">
    <source>
        <dbReference type="Proteomes" id="UP000249799"/>
    </source>
</evidence>
<keyword evidence="4" id="KW-0479">Metal-binding</keyword>
<dbReference type="AlphaFoldDB" id="A0A2Z4FGU6"/>
<evidence type="ECO:0000256" key="3">
    <source>
        <dbReference type="ARBA" id="ARBA00022670"/>
    </source>
</evidence>
<evidence type="ECO:0000256" key="1">
    <source>
        <dbReference type="ARBA" id="ARBA00006272"/>
    </source>
</evidence>
<keyword evidence="2" id="KW-0031">Aminopeptidase</keyword>
<dbReference type="GO" id="GO:0004177">
    <property type="term" value="F:aminopeptidase activity"/>
    <property type="evidence" value="ECO:0007669"/>
    <property type="project" value="UniProtKB-KW"/>
</dbReference>
<name>A0A2Z4FGU6_9DELT</name>
<accession>A0A2Z4FGU6</accession>
<feature type="region of interest" description="Disordered" evidence="6">
    <location>
        <begin position="390"/>
        <end position="417"/>
    </location>
</feature>
<dbReference type="PANTHER" id="PTHR32481">
    <property type="entry name" value="AMINOPEPTIDASE"/>
    <property type="match status" value="1"/>
</dbReference>
<evidence type="ECO:0000256" key="5">
    <source>
        <dbReference type="ARBA" id="ARBA00022801"/>
    </source>
</evidence>
<dbReference type="GO" id="GO:0006508">
    <property type="term" value="P:proteolysis"/>
    <property type="evidence" value="ECO:0007669"/>
    <property type="project" value="UniProtKB-KW"/>
</dbReference>
<evidence type="ECO:0000256" key="6">
    <source>
        <dbReference type="SAM" id="MobiDB-lite"/>
    </source>
</evidence>
<keyword evidence="8" id="KW-1185">Reference proteome</keyword>
<dbReference type="Gene3D" id="3.40.630.10">
    <property type="entry name" value="Zn peptidases"/>
    <property type="match status" value="1"/>
</dbReference>
<dbReference type="OrthoDB" id="9772053at2"/>
<dbReference type="InterPro" id="IPR008007">
    <property type="entry name" value="Peptidase_M42"/>
</dbReference>
<dbReference type="InterPro" id="IPR023367">
    <property type="entry name" value="Peptidase_M42_dom2"/>
</dbReference>
<protein>
    <submittedName>
        <fullName evidence="7">Peptidase M42</fullName>
    </submittedName>
</protein>
<dbReference type="GO" id="GO:0046872">
    <property type="term" value="F:metal ion binding"/>
    <property type="evidence" value="ECO:0007669"/>
    <property type="project" value="UniProtKB-KW"/>
</dbReference>
<dbReference type="PANTHER" id="PTHR32481:SF0">
    <property type="entry name" value="AMINOPEPTIDASE YPDE-RELATED"/>
    <property type="match status" value="1"/>
</dbReference>
<dbReference type="EMBL" id="CP030032">
    <property type="protein sequence ID" value="AWV88212.1"/>
    <property type="molecule type" value="Genomic_DNA"/>
</dbReference>
<dbReference type="InterPro" id="IPR051464">
    <property type="entry name" value="Peptidase_M42_aminopept"/>
</dbReference>
<dbReference type="Proteomes" id="UP000249799">
    <property type="component" value="Chromosome"/>
</dbReference>
<comment type="similarity">
    <text evidence="1">Belongs to the peptidase M42 family.</text>
</comment>
<evidence type="ECO:0000256" key="4">
    <source>
        <dbReference type="ARBA" id="ARBA00022723"/>
    </source>
</evidence>
<proteinExistence type="inferred from homology"/>
<dbReference type="Gene3D" id="2.40.30.40">
    <property type="entry name" value="Peptidase M42, domain 2"/>
    <property type="match status" value="1"/>
</dbReference>
<dbReference type="KEGG" id="bsed:DN745_02200"/>
<evidence type="ECO:0000313" key="7">
    <source>
        <dbReference type="EMBL" id="AWV88212.1"/>
    </source>
</evidence>